<reference evidence="2 3" key="1">
    <citation type="journal article" date="2017" name="DNA Res.">
        <title>Complete genome sequence and expression profile of the commercial lytic enzyme producer Lysobacter enzymogenes M497-1.</title>
        <authorList>
            <person name="Takami H."/>
            <person name="Toyoda A."/>
            <person name="Uchiyama I."/>
            <person name="Itoh T."/>
            <person name="Takaki Y."/>
            <person name="Arai W."/>
            <person name="Nishi S."/>
            <person name="Kawai M."/>
            <person name="Shinya K."/>
            <person name="Ikeda H."/>
        </authorList>
    </citation>
    <scope>NUCLEOTIDE SEQUENCE [LARGE SCALE GENOMIC DNA]</scope>
    <source>
        <strain evidence="2 3">M497-1</strain>
    </source>
</reference>
<dbReference type="InterPro" id="IPR029063">
    <property type="entry name" value="SAM-dependent_MTases_sf"/>
</dbReference>
<dbReference type="Proteomes" id="UP000218824">
    <property type="component" value="Chromosome"/>
</dbReference>
<keyword evidence="2" id="KW-0808">Transferase</keyword>
<accession>A0AAU9AQF9</accession>
<dbReference type="AlphaFoldDB" id="A0AAU9AQF9"/>
<proteinExistence type="predicted"/>
<dbReference type="GO" id="GO:0032259">
    <property type="term" value="P:methylation"/>
    <property type="evidence" value="ECO:0007669"/>
    <property type="project" value="UniProtKB-KW"/>
</dbReference>
<feature type="domain" description="Methyltransferase type 11" evidence="1">
    <location>
        <begin position="39"/>
        <end position="124"/>
    </location>
</feature>
<dbReference type="KEGG" id="lem:LEN_1079"/>
<dbReference type="Gene3D" id="3.40.50.150">
    <property type="entry name" value="Vaccinia Virus protein VP39"/>
    <property type="match status" value="1"/>
</dbReference>
<evidence type="ECO:0000313" key="3">
    <source>
        <dbReference type="Proteomes" id="UP000218824"/>
    </source>
</evidence>
<keyword evidence="2" id="KW-0489">Methyltransferase</keyword>
<dbReference type="PANTHER" id="PTHR43591">
    <property type="entry name" value="METHYLTRANSFERASE"/>
    <property type="match status" value="1"/>
</dbReference>
<protein>
    <submittedName>
        <fullName evidence="2">Methyltransferase type 11</fullName>
    </submittedName>
</protein>
<dbReference type="EMBL" id="AP014940">
    <property type="protein sequence ID" value="BAV96566.1"/>
    <property type="molecule type" value="Genomic_DNA"/>
</dbReference>
<dbReference type="CDD" id="cd02440">
    <property type="entry name" value="AdoMet_MTases"/>
    <property type="match status" value="1"/>
</dbReference>
<dbReference type="InterPro" id="IPR013216">
    <property type="entry name" value="Methyltransf_11"/>
</dbReference>
<organism evidence="2 3">
    <name type="scientific">Lysobacter enzymogenes</name>
    <dbReference type="NCBI Taxonomy" id="69"/>
    <lineage>
        <taxon>Bacteria</taxon>
        <taxon>Pseudomonadati</taxon>
        <taxon>Pseudomonadota</taxon>
        <taxon>Gammaproteobacteria</taxon>
        <taxon>Lysobacterales</taxon>
        <taxon>Lysobacteraceae</taxon>
        <taxon>Lysobacter</taxon>
    </lineage>
</organism>
<evidence type="ECO:0000259" key="1">
    <source>
        <dbReference type="Pfam" id="PF08241"/>
    </source>
</evidence>
<dbReference type="GO" id="GO:0008757">
    <property type="term" value="F:S-adenosylmethionine-dependent methyltransferase activity"/>
    <property type="evidence" value="ECO:0007669"/>
    <property type="project" value="InterPro"/>
</dbReference>
<dbReference type="GeneID" id="83062965"/>
<dbReference type="SUPFAM" id="SSF53335">
    <property type="entry name" value="S-adenosyl-L-methionine-dependent methyltransferases"/>
    <property type="match status" value="1"/>
</dbReference>
<dbReference type="RefSeq" id="WP_096376942.1">
    <property type="nucleotide sequence ID" value="NZ_AP014940.1"/>
</dbReference>
<dbReference type="Pfam" id="PF08241">
    <property type="entry name" value="Methyltransf_11"/>
    <property type="match status" value="1"/>
</dbReference>
<sequence length="234" mass="25373">MSRLRALAAPLARTPLHPQWLLGGREAPSDIGSVSGRVLDVGAGDRWIQAHLGSGVDYVALDSAATGRQMYRARPDVFADAARLPFADACFDGVVCLEVLEHVRDPQRVLEEIARVLRPGGRAWLSMPFLYPIHDAPHDYQRFTAYGLRRSVEAAGLTVGATERTLHAIRTAGLLACLSIVGAVQGRARWQWPLLVPVAAVAVCAINLGSWLASHAWPDWDALTAGYRLTAVKP</sequence>
<name>A0AAU9AQF9_LYSEN</name>
<gene>
    <name evidence="2" type="ORF">LEN_1079</name>
</gene>
<evidence type="ECO:0000313" key="2">
    <source>
        <dbReference type="EMBL" id="BAV96566.1"/>
    </source>
</evidence>